<dbReference type="PANTHER" id="PTHR36565">
    <property type="entry name" value="UPF0332 PROTEIN TM_1000"/>
    <property type="match status" value="1"/>
</dbReference>
<name>A0A951QBL2_9CYAN</name>
<sequence>MTPEQRALLQKAYRSLDAAELLNQQNMPEFAASRAYYTMFYVAEAFLEGKGLSFSKHSAVISAFGREFVKAGAVPTEFHRFLITAEQLRLQGDYDANPDLTEAQATEQIHRAKQFLELAEAKLTHPPIS</sequence>
<dbReference type="Gene3D" id="1.20.120.330">
    <property type="entry name" value="Nucleotidyltransferases domain 2"/>
    <property type="match status" value="1"/>
</dbReference>
<evidence type="ECO:0000256" key="1">
    <source>
        <dbReference type="ARBA" id="ARBA00038248"/>
    </source>
</evidence>
<evidence type="ECO:0000259" key="2">
    <source>
        <dbReference type="Pfam" id="PF05168"/>
    </source>
</evidence>
<feature type="domain" description="HEPN" evidence="2">
    <location>
        <begin position="6"/>
        <end position="120"/>
    </location>
</feature>
<evidence type="ECO:0000313" key="3">
    <source>
        <dbReference type="EMBL" id="MBW4659807.1"/>
    </source>
</evidence>
<organism evidence="3 4">
    <name type="scientific">Drouetiella hepatica Uher 2000/2452</name>
    <dbReference type="NCBI Taxonomy" id="904376"/>
    <lineage>
        <taxon>Bacteria</taxon>
        <taxon>Bacillati</taxon>
        <taxon>Cyanobacteriota</taxon>
        <taxon>Cyanophyceae</taxon>
        <taxon>Oculatellales</taxon>
        <taxon>Oculatellaceae</taxon>
        <taxon>Drouetiella</taxon>
    </lineage>
</organism>
<dbReference type="InterPro" id="IPR052226">
    <property type="entry name" value="UPF0332_toxin"/>
</dbReference>
<accession>A0A951QBL2</accession>
<reference evidence="3" key="2">
    <citation type="journal article" date="2022" name="Microbiol. Resour. Announc.">
        <title>Metagenome Sequencing to Explore Phylogenomics of Terrestrial Cyanobacteria.</title>
        <authorList>
            <person name="Ward R.D."/>
            <person name="Stajich J.E."/>
            <person name="Johansen J.R."/>
            <person name="Huntemann M."/>
            <person name="Clum A."/>
            <person name="Foster B."/>
            <person name="Foster B."/>
            <person name="Roux S."/>
            <person name="Palaniappan K."/>
            <person name="Varghese N."/>
            <person name="Mukherjee S."/>
            <person name="Reddy T.B.K."/>
            <person name="Daum C."/>
            <person name="Copeland A."/>
            <person name="Chen I.A."/>
            <person name="Ivanova N.N."/>
            <person name="Kyrpides N.C."/>
            <person name="Shapiro N."/>
            <person name="Eloe-Fadrosh E.A."/>
            <person name="Pietrasiak N."/>
        </authorList>
    </citation>
    <scope>NUCLEOTIDE SEQUENCE</scope>
    <source>
        <strain evidence="3">UHER 2000/2452</strain>
    </source>
</reference>
<dbReference type="PANTHER" id="PTHR36565:SF1">
    <property type="entry name" value="UPF0332 PROTEIN TM_1000"/>
    <property type="match status" value="1"/>
</dbReference>
<protein>
    <submittedName>
        <fullName evidence="3">HEPN domain-containing protein</fullName>
    </submittedName>
</protein>
<dbReference type="AlphaFoldDB" id="A0A951QBL2"/>
<dbReference type="InterPro" id="IPR007842">
    <property type="entry name" value="HEPN_dom"/>
</dbReference>
<comment type="caution">
    <text evidence="3">The sequence shown here is derived from an EMBL/GenBank/DDBJ whole genome shotgun (WGS) entry which is preliminary data.</text>
</comment>
<comment type="similarity">
    <text evidence="1">Belongs to the UPF0332 family.</text>
</comment>
<dbReference type="Pfam" id="PF05168">
    <property type="entry name" value="HEPN"/>
    <property type="match status" value="1"/>
</dbReference>
<evidence type="ECO:0000313" key="4">
    <source>
        <dbReference type="Proteomes" id="UP000757435"/>
    </source>
</evidence>
<proteinExistence type="inferred from homology"/>
<gene>
    <name evidence="3" type="ORF">KME15_14120</name>
</gene>
<dbReference type="Proteomes" id="UP000757435">
    <property type="component" value="Unassembled WGS sequence"/>
</dbReference>
<dbReference type="EMBL" id="JAHHHD010000015">
    <property type="protein sequence ID" value="MBW4659807.1"/>
    <property type="molecule type" value="Genomic_DNA"/>
</dbReference>
<reference evidence="3" key="1">
    <citation type="submission" date="2021-05" db="EMBL/GenBank/DDBJ databases">
        <authorList>
            <person name="Pietrasiak N."/>
            <person name="Ward R."/>
            <person name="Stajich J.E."/>
            <person name="Kurbessoian T."/>
        </authorList>
    </citation>
    <scope>NUCLEOTIDE SEQUENCE</scope>
    <source>
        <strain evidence="3">UHER 2000/2452</strain>
    </source>
</reference>